<accession>A0A4P8N3F0</accession>
<keyword evidence="2" id="KW-1185">Reference proteome</keyword>
<dbReference type="Proteomes" id="UP000299095">
    <property type="component" value="Segment"/>
</dbReference>
<dbReference type="KEGG" id="vg:64469922"/>
<dbReference type="GeneID" id="64469922"/>
<sequence>MIIDETKNCYELQVSHSFSDYPIMMLTSFREGDDVNSIGIDKHQAAQLIEVLQRWVDGEEIE</sequence>
<organism evidence="1 2">
    <name type="scientific">Shigella phage DS8</name>
    <dbReference type="NCBI Taxonomy" id="2565502"/>
    <lineage>
        <taxon>Viruses</taxon>
        <taxon>Duplodnaviria</taxon>
        <taxon>Heunggongvirae</taxon>
        <taxon>Uroviricota</taxon>
        <taxon>Caudoviricetes</taxon>
        <taxon>Deseoctovirus</taxon>
        <taxon>Deseoctovirus DS8</taxon>
    </lineage>
</organism>
<protein>
    <submittedName>
        <fullName evidence="1">Uncharacterized protein</fullName>
    </submittedName>
</protein>
<name>A0A4P8N3F0_9CAUD</name>
<evidence type="ECO:0000313" key="1">
    <source>
        <dbReference type="EMBL" id="QCQ57327.1"/>
    </source>
</evidence>
<proteinExistence type="predicted"/>
<evidence type="ECO:0000313" key="2">
    <source>
        <dbReference type="Proteomes" id="UP000299095"/>
    </source>
</evidence>
<dbReference type="EMBL" id="MK759854">
    <property type="protein sequence ID" value="QCQ57327.1"/>
    <property type="molecule type" value="Genomic_DNA"/>
</dbReference>
<dbReference type="RefSeq" id="YP_010054240.1">
    <property type="nucleotide sequence ID" value="NC_054650.1"/>
</dbReference>
<reference evidence="1 2" key="1">
    <citation type="submission" date="2019-04" db="EMBL/GenBank/DDBJ databases">
        <title>The complete genome of Shigella Siphoviridae phage DS8.</title>
        <authorList>
            <person name="Deng Z."/>
            <person name="Lin L."/>
            <person name="Zhang Q."/>
            <person name="Deng X."/>
        </authorList>
    </citation>
    <scope>NUCLEOTIDE SEQUENCE [LARGE SCALE GENOMIC DNA]</scope>
</reference>